<evidence type="ECO:0000313" key="2">
    <source>
        <dbReference type="EMBL" id="OPX42762.1"/>
    </source>
</evidence>
<reference evidence="2 3" key="1">
    <citation type="submission" date="2017-03" db="EMBL/GenBank/DDBJ databases">
        <title>Genome sequence of Clostridium hungatei DSM 14427.</title>
        <authorList>
            <person name="Poehlein A."/>
            <person name="Daniel R."/>
        </authorList>
    </citation>
    <scope>NUCLEOTIDE SEQUENCE [LARGE SCALE GENOMIC DNA]</scope>
    <source>
        <strain evidence="2 3">DSM 14427</strain>
    </source>
</reference>
<keyword evidence="1" id="KW-0472">Membrane</keyword>
<feature type="transmembrane region" description="Helical" evidence="1">
    <location>
        <begin position="45"/>
        <end position="70"/>
    </location>
</feature>
<accession>A0A1V4SFS2</accession>
<organism evidence="2 3">
    <name type="scientific">Ruminiclostridium hungatei</name>
    <name type="common">Clostridium hungatei</name>
    <dbReference type="NCBI Taxonomy" id="48256"/>
    <lineage>
        <taxon>Bacteria</taxon>
        <taxon>Bacillati</taxon>
        <taxon>Bacillota</taxon>
        <taxon>Clostridia</taxon>
        <taxon>Eubacteriales</taxon>
        <taxon>Oscillospiraceae</taxon>
        <taxon>Ruminiclostridium</taxon>
    </lineage>
</organism>
<dbReference type="EMBL" id="MZGX01000025">
    <property type="protein sequence ID" value="OPX42762.1"/>
    <property type="molecule type" value="Genomic_DNA"/>
</dbReference>
<gene>
    <name evidence="2" type="ORF">CLHUN_34140</name>
</gene>
<keyword evidence="3" id="KW-1185">Reference proteome</keyword>
<sequence>MRMQGAGWPTWKNELALTGAVAVEGAGFEQINVLTWRMNHMQKRWVKWIAIILAVVFILTSVVSVGLSIFGGM</sequence>
<comment type="caution">
    <text evidence="2">The sequence shown here is derived from an EMBL/GenBank/DDBJ whole genome shotgun (WGS) entry which is preliminary data.</text>
</comment>
<dbReference type="Proteomes" id="UP000191554">
    <property type="component" value="Unassembled WGS sequence"/>
</dbReference>
<proteinExistence type="predicted"/>
<dbReference type="STRING" id="48256.CLHUN_34140"/>
<evidence type="ECO:0000256" key="1">
    <source>
        <dbReference type="SAM" id="Phobius"/>
    </source>
</evidence>
<keyword evidence="1" id="KW-0812">Transmembrane</keyword>
<name>A0A1V4SFS2_RUMHU</name>
<protein>
    <submittedName>
        <fullName evidence="2">Uncharacterized protein</fullName>
    </submittedName>
</protein>
<keyword evidence="1" id="KW-1133">Transmembrane helix</keyword>
<evidence type="ECO:0000313" key="3">
    <source>
        <dbReference type="Proteomes" id="UP000191554"/>
    </source>
</evidence>
<dbReference type="AlphaFoldDB" id="A0A1V4SFS2"/>